<evidence type="ECO:0000256" key="3">
    <source>
        <dbReference type="ARBA" id="ARBA00022676"/>
    </source>
</evidence>
<dbReference type="EC" id="2.4.1.-" evidence="11"/>
<feature type="transmembrane region" description="Helical" evidence="11">
    <location>
        <begin position="80"/>
        <end position="98"/>
    </location>
</feature>
<dbReference type="PANTHER" id="PTHR11214:SF314">
    <property type="entry name" value="HEXOSYLTRANSFERASE"/>
    <property type="match status" value="1"/>
</dbReference>
<reference evidence="12 13" key="1">
    <citation type="journal article" date="2018" name="Elife">
        <title>Firefly genomes illuminate parallel origins of bioluminescence in beetles.</title>
        <authorList>
            <person name="Fallon T.R."/>
            <person name="Lower S.E."/>
            <person name="Chang C.H."/>
            <person name="Bessho-Uehara M."/>
            <person name="Martin G.J."/>
            <person name="Bewick A.J."/>
            <person name="Behringer M."/>
            <person name="Debat H.J."/>
            <person name="Wong I."/>
            <person name="Day J.C."/>
            <person name="Suvorov A."/>
            <person name="Silva C.J."/>
            <person name="Stanger-Hall K.F."/>
            <person name="Hall D.W."/>
            <person name="Schmitz R.J."/>
            <person name="Nelson D.R."/>
            <person name="Lewis S.M."/>
            <person name="Shigenobu S."/>
            <person name="Bybee S.M."/>
            <person name="Larracuente A.M."/>
            <person name="Oba Y."/>
            <person name="Weng J.K."/>
        </authorList>
    </citation>
    <scope>NUCLEOTIDE SEQUENCE [LARGE SCALE GENOMIC DNA]</scope>
    <source>
        <strain evidence="12">1611_PpyrPB1</strain>
        <tissue evidence="12">Whole body</tissue>
    </source>
</reference>
<dbReference type="InParanoid" id="A0A5N4B9F0"/>
<keyword evidence="8 11" id="KW-0333">Golgi apparatus</keyword>
<proteinExistence type="inferred from homology"/>
<evidence type="ECO:0000256" key="2">
    <source>
        <dbReference type="ARBA" id="ARBA00008661"/>
    </source>
</evidence>
<dbReference type="InterPro" id="IPR002659">
    <property type="entry name" value="Glyco_trans_31"/>
</dbReference>
<comment type="caution">
    <text evidence="12">The sequence shown here is derived from an EMBL/GenBank/DDBJ whole genome shotgun (WGS) entry which is preliminary data.</text>
</comment>
<dbReference type="GO" id="GO:0006493">
    <property type="term" value="P:protein O-linked glycosylation"/>
    <property type="evidence" value="ECO:0007669"/>
    <property type="project" value="TreeGrafter"/>
</dbReference>
<dbReference type="GO" id="GO:0016758">
    <property type="term" value="F:hexosyltransferase activity"/>
    <property type="evidence" value="ECO:0007669"/>
    <property type="project" value="InterPro"/>
</dbReference>
<accession>A0A5N4B9F0</accession>
<keyword evidence="10" id="KW-0325">Glycoprotein</keyword>
<keyword evidence="5 11" id="KW-0812">Transmembrane</keyword>
<evidence type="ECO:0000256" key="7">
    <source>
        <dbReference type="ARBA" id="ARBA00022989"/>
    </source>
</evidence>
<evidence type="ECO:0000256" key="10">
    <source>
        <dbReference type="ARBA" id="ARBA00023180"/>
    </source>
</evidence>
<dbReference type="AlphaFoldDB" id="A0A5N4B9F0"/>
<keyword evidence="6 11" id="KW-0735">Signal-anchor</keyword>
<evidence type="ECO:0000256" key="5">
    <source>
        <dbReference type="ARBA" id="ARBA00022692"/>
    </source>
</evidence>
<dbReference type="FunCoup" id="A0A5N4B9F0">
    <property type="interactions" value="39"/>
</dbReference>
<evidence type="ECO:0000256" key="8">
    <source>
        <dbReference type="ARBA" id="ARBA00023034"/>
    </source>
</evidence>
<keyword evidence="9 11" id="KW-0472">Membrane</keyword>
<dbReference type="GO" id="GO:0000139">
    <property type="term" value="C:Golgi membrane"/>
    <property type="evidence" value="ECO:0007669"/>
    <property type="project" value="UniProtKB-SubCell"/>
</dbReference>
<evidence type="ECO:0000256" key="11">
    <source>
        <dbReference type="RuleBase" id="RU363063"/>
    </source>
</evidence>
<dbReference type="PANTHER" id="PTHR11214">
    <property type="entry name" value="BETA-1,3-N-ACETYLGLUCOSAMINYLTRANSFERASE"/>
    <property type="match status" value="1"/>
</dbReference>
<evidence type="ECO:0000313" key="13">
    <source>
        <dbReference type="Proteomes" id="UP000327044"/>
    </source>
</evidence>
<dbReference type="Gene3D" id="3.90.550.50">
    <property type="match status" value="1"/>
</dbReference>
<evidence type="ECO:0000256" key="6">
    <source>
        <dbReference type="ARBA" id="ARBA00022968"/>
    </source>
</evidence>
<keyword evidence="4" id="KW-0808">Transferase</keyword>
<sequence length="417" mass="48237">MCDLGSIHFAKFITYSIREKENAKSNAPTTLGMGNISQIFGVPLRYVWRVLDAIGMGLVNLMEQVITLIQGMHRHRARRWLFITFLVCGFLLLVLYIYEERMATIEGWTKTTSRDASHYVNPAYSTLLMKPRHLCPSQTYLMIIVCSSPPNFDQRIAVRETWGLLKNTSETKMYFLLGKTHNTTIQEFINIESDLYQDIVVDNFVDTYNNLTIKSLMLLKLVKLECKDRVKFVMKVDDDTFVNMNNLIQALKNVRRKSTMFGKLICRSRPIRDYYEKWFMPKDMYSKAIYPNYLSGTAYVMTTDIAVKLFETALTIPLVYLEDVYVTGLCAKAAGIIPEMNNQFNNNKIKFNPCKYKTLITSHYNSPTEMRFLHYRVHKGNLEDACKLLKIEDERKKSSTLIPKLKLSSTNVNPSGI</sequence>
<keyword evidence="7 11" id="KW-1133">Transmembrane helix</keyword>
<dbReference type="Proteomes" id="UP000327044">
    <property type="component" value="Unassembled WGS sequence"/>
</dbReference>
<evidence type="ECO:0000313" key="12">
    <source>
        <dbReference type="EMBL" id="KAB0805680.1"/>
    </source>
</evidence>
<dbReference type="FunFam" id="3.90.550.50:FF:000001">
    <property type="entry name" value="Hexosyltransferase"/>
    <property type="match status" value="1"/>
</dbReference>
<evidence type="ECO:0000256" key="1">
    <source>
        <dbReference type="ARBA" id="ARBA00004323"/>
    </source>
</evidence>
<name>A0A5N4B9F0_PHOPY</name>
<comment type="subcellular location">
    <subcellularLocation>
        <location evidence="1 11">Golgi apparatus membrane</location>
        <topology evidence="1 11">Single-pass type II membrane protein</topology>
    </subcellularLocation>
</comment>
<keyword evidence="3 11" id="KW-0328">Glycosyltransferase</keyword>
<gene>
    <name evidence="12" type="ORF">PPYR_02650</name>
</gene>
<dbReference type="Pfam" id="PF01762">
    <property type="entry name" value="Galactosyl_T"/>
    <property type="match status" value="1"/>
</dbReference>
<protein>
    <recommendedName>
        <fullName evidence="11">Hexosyltransferase</fullName>
        <ecNumber evidence="11">2.4.1.-</ecNumber>
    </recommendedName>
</protein>
<dbReference type="EMBL" id="VVIM01000001">
    <property type="protein sequence ID" value="KAB0805680.1"/>
    <property type="molecule type" value="Genomic_DNA"/>
</dbReference>
<evidence type="ECO:0000256" key="9">
    <source>
        <dbReference type="ARBA" id="ARBA00023136"/>
    </source>
</evidence>
<evidence type="ECO:0000256" key="4">
    <source>
        <dbReference type="ARBA" id="ARBA00022679"/>
    </source>
</evidence>
<keyword evidence="13" id="KW-1185">Reference proteome</keyword>
<comment type="similarity">
    <text evidence="2 11">Belongs to the glycosyltransferase 31 family.</text>
</comment>
<organism evidence="12 13">
    <name type="scientific">Photinus pyralis</name>
    <name type="common">Common eastern firefly</name>
    <name type="synonym">Lampyris pyralis</name>
    <dbReference type="NCBI Taxonomy" id="7054"/>
    <lineage>
        <taxon>Eukaryota</taxon>
        <taxon>Metazoa</taxon>
        <taxon>Ecdysozoa</taxon>
        <taxon>Arthropoda</taxon>
        <taxon>Hexapoda</taxon>
        <taxon>Insecta</taxon>
        <taxon>Pterygota</taxon>
        <taxon>Neoptera</taxon>
        <taxon>Endopterygota</taxon>
        <taxon>Coleoptera</taxon>
        <taxon>Polyphaga</taxon>
        <taxon>Elateriformia</taxon>
        <taxon>Elateroidea</taxon>
        <taxon>Lampyridae</taxon>
        <taxon>Lampyrinae</taxon>
        <taxon>Photinus</taxon>
    </lineage>
</organism>